<dbReference type="EMBL" id="BBVC01000099">
    <property type="protein sequence ID" value="GAO98869.1"/>
    <property type="molecule type" value="Genomic_DNA"/>
</dbReference>
<gene>
    <name evidence="10" type="primary">ydcV</name>
    <name evidence="10" type="ORF">Cva_01539</name>
</gene>
<dbReference type="InterPro" id="IPR051789">
    <property type="entry name" value="Bact_Polyamine_Transport"/>
</dbReference>
<keyword evidence="5 8" id="KW-0812">Transmembrane</keyword>
<evidence type="ECO:0000256" key="4">
    <source>
        <dbReference type="ARBA" id="ARBA00022475"/>
    </source>
</evidence>
<feature type="transmembrane region" description="Helical" evidence="8">
    <location>
        <begin position="7"/>
        <end position="32"/>
    </location>
</feature>
<evidence type="ECO:0000313" key="11">
    <source>
        <dbReference type="Proteomes" id="UP000036771"/>
    </source>
</evidence>
<organism evidence="10 11">
    <name type="scientific">Caedimonas varicaedens</name>
    <dbReference type="NCBI Taxonomy" id="1629334"/>
    <lineage>
        <taxon>Bacteria</taxon>
        <taxon>Pseudomonadati</taxon>
        <taxon>Pseudomonadota</taxon>
        <taxon>Alphaproteobacteria</taxon>
        <taxon>Holosporales</taxon>
        <taxon>Caedimonadaceae</taxon>
        <taxon>Caedimonas</taxon>
    </lineage>
</organism>
<dbReference type="STRING" id="1629334.Cva_01539"/>
<evidence type="ECO:0000256" key="3">
    <source>
        <dbReference type="ARBA" id="ARBA00022448"/>
    </source>
</evidence>
<evidence type="ECO:0000259" key="9">
    <source>
        <dbReference type="PROSITE" id="PS50928"/>
    </source>
</evidence>
<keyword evidence="7 8" id="KW-0472">Membrane</keyword>
<feature type="domain" description="ABC transmembrane type-1" evidence="9">
    <location>
        <begin position="62"/>
        <end position="257"/>
    </location>
</feature>
<dbReference type="GO" id="GO:0055085">
    <property type="term" value="P:transmembrane transport"/>
    <property type="evidence" value="ECO:0007669"/>
    <property type="project" value="InterPro"/>
</dbReference>
<feature type="transmembrane region" description="Helical" evidence="8">
    <location>
        <begin position="137"/>
        <end position="160"/>
    </location>
</feature>
<sequence>MKQRPNFFLLNLMLFGYAFLYAPIITLIAFSFNQSQVITTWTGFSFRWYHELLSNKMILDAALLSLKIAFMTANFAVIIGTVGALVIVRFKTFRGKTLLNGLVTAPLVMPEIMSGLAILLLFVVLQQSVGWPQERGIATITFGHITIAVAYVLVIIRTRLSEFDYHLEEAALDLGAKPLTVFFRITLPLIMPSIISGWLLAFTLSLDDVVIASFLSGPGATTLPMVIFASVRFGLSPQINALATIIVSIVATGVILAAWINLKASKSIDR</sequence>
<comment type="caution">
    <text evidence="10">The sequence shown here is derived from an EMBL/GenBank/DDBJ whole genome shotgun (WGS) entry which is preliminary data.</text>
</comment>
<feature type="transmembrane region" description="Helical" evidence="8">
    <location>
        <begin position="68"/>
        <end position="90"/>
    </location>
</feature>
<dbReference type="Gene3D" id="1.10.3720.10">
    <property type="entry name" value="MetI-like"/>
    <property type="match status" value="1"/>
</dbReference>
<proteinExistence type="inferred from homology"/>
<comment type="subcellular location">
    <subcellularLocation>
        <location evidence="1 8">Cell membrane</location>
        <topology evidence="1 8">Multi-pass membrane protein</topology>
    </subcellularLocation>
</comment>
<dbReference type="PROSITE" id="PS50928">
    <property type="entry name" value="ABC_TM1"/>
    <property type="match status" value="1"/>
</dbReference>
<feature type="transmembrane region" description="Helical" evidence="8">
    <location>
        <begin position="102"/>
        <end position="125"/>
    </location>
</feature>
<evidence type="ECO:0000256" key="1">
    <source>
        <dbReference type="ARBA" id="ARBA00004651"/>
    </source>
</evidence>
<dbReference type="PANTHER" id="PTHR43848">
    <property type="entry name" value="PUTRESCINE TRANSPORT SYSTEM PERMEASE PROTEIN POTI"/>
    <property type="match status" value="1"/>
</dbReference>
<keyword evidence="6 8" id="KW-1133">Transmembrane helix</keyword>
<feature type="transmembrane region" description="Helical" evidence="8">
    <location>
        <begin position="241"/>
        <end position="260"/>
    </location>
</feature>
<evidence type="ECO:0000256" key="8">
    <source>
        <dbReference type="RuleBase" id="RU363032"/>
    </source>
</evidence>
<dbReference type="AlphaFoldDB" id="A0A0K8MG36"/>
<accession>A0A0K8MG36</accession>
<reference evidence="10 11" key="1">
    <citation type="submission" date="2015-03" db="EMBL/GenBank/DDBJ databases">
        <title>Caedibacter varicaedens, whole genome shotgun sequence.</title>
        <authorList>
            <person name="Suzuki H."/>
            <person name="Dapper A.L."/>
            <person name="Gibson A.K."/>
            <person name="Jackson C."/>
            <person name="Lee H."/>
            <person name="Pejaver V.R."/>
            <person name="Doak T."/>
            <person name="Lynch M."/>
        </authorList>
    </citation>
    <scope>NUCLEOTIDE SEQUENCE [LARGE SCALE GENOMIC DNA]</scope>
</reference>
<dbReference type="OrthoDB" id="9782004at2"/>
<dbReference type="Pfam" id="PF00528">
    <property type="entry name" value="BPD_transp_1"/>
    <property type="match status" value="1"/>
</dbReference>
<dbReference type="PANTHER" id="PTHR43848:SF2">
    <property type="entry name" value="PUTRESCINE TRANSPORT SYSTEM PERMEASE PROTEIN POTI"/>
    <property type="match status" value="1"/>
</dbReference>
<feature type="transmembrane region" description="Helical" evidence="8">
    <location>
        <begin position="209"/>
        <end position="229"/>
    </location>
</feature>
<dbReference type="Proteomes" id="UP000036771">
    <property type="component" value="Unassembled WGS sequence"/>
</dbReference>
<evidence type="ECO:0000256" key="7">
    <source>
        <dbReference type="ARBA" id="ARBA00023136"/>
    </source>
</evidence>
<dbReference type="InterPro" id="IPR000515">
    <property type="entry name" value="MetI-like"/>
</dbReference>
<dbReference type="InterPro" id="IPR035906">
    <property type="entry name" value="MetI-like_sf"/>
</dbReference>
<comment type="similarity">
    <text evidence="2">Belongs to the binding-protein-dependent transport system permease family. CysTW subfamily.</text>
</comment>
<dbReference type="CDD" id="cd06261">
    <property type="entry name" value="TM_PBP2"/>
    <property type="match status" value="1"/>
</dbReference>
<protein>
    <submittedName>
        <fullName evidence="10">Inner membrane ABC transporter permease protein YdcV</fullName>
    </submittedName>
</protein>
<evidence type="ECO:0000256" key="2">
    <source>
        <dbReference type="ARBA" id="ARBA00007069"/>
    </source>
</evidence>
<keyword evidence="4" id="KW-1003">Cell membrane</keyword>
<evidence type="ECO:0000256" key="6">
    <source>
        <dbReference type="ARBA" id="ARBA00022989"/>
    </source>
</evidence>
<keyword evidence="11" id="KW-1185">Reference proteome</keyword>
<dbReference type="SUPFAM" id="SSF161098">
    <property type="entry name" value="MetI-like"/>
    <property type="match status" value="1"/>
</dbReference>
<dbReference type="GO" id="GO:0005886">
    <property type="term" value="C:plasma membrane"/>
    <property type="evidence" value="ECO:0007669"/>
    <property type="project" value="UniProtKB-SubCell"/>
</dbReference>
<keyword evidence="3 8" id="KW-0813">Transport</keyword>
<name>A0A0K8MG36_9PROT</name>
<evidence type="ECO:0000256" key="5">
    <source>
        <dbReference type="ARBA" id="ARBA00022692"/>
    </source>
</evidence>
<feature type="transmembrane region" description="Helical" evidence="8">
    <location>
        <begin position="181"/>
        <end position="203"/>
    </location>
</feature>
<evidence type="ECO:0000313" key="10">
    <source>
        <dbReference type="EMBL" id="GAO98869.1"/>
    </source>
</evidence>